<protein>
    <submittedName>
        <fullName evidence="1">Uncharacterized protein</fullName>
    </submittedName>
</protein>
<evidence type="ECO:0000313" key="2">
    <source>
        <dbReference type="Proteomes" id="UP000663879"/>
    </source>
</evidence>
<accession>A0A814GSP5</accession>
<comment type="caution">
    <text evidence="1">The sequence shown here is derived from an EMBL/GenBank/DDBJ whole genome shotgun (WGS) entry which is preliminary data.</text>
</comment>
<gene>
    <name evidence="1" type="ORF">OXX778_LOCUS16366</name>
</gene>
<dbReference type="Proteomes" id="UP000663879">
    <property type="component" value="Unassembled WGS sequence"/>
</dbReference>
<reference evidence="1" key="1">
    <citation type="submission" date="2021-02" db="EMBL/GenBank/DDBJ databases">
        <authorList>
            <person name="Nowell W R."/>
        </authorList>
    </citation>
    <scope>NUCLEOTIDE SEQUENCE</scope>
    <source>
        <strain evidence="1">Ploen Becks lab</strain>
    </source>
</reference>
<dbReference type="AlphaFoldDB" id="A0A814GSP5"/>
<sequence length="171" mass="20226">MEMARNQLISIHDKTELVAIVERRKSWNDKKESLDCGYCGKLACRKSKGGFEDYEVKKRRVNFVTEEKHEEEENYVFSVSEEIDELPTAVLAIGEEEFEVHMLIYTRCSLNIIDESCFEKFKEIRYKDRCISTRIAVASVLRNVCLDTLWRPGWVLFKLRPVWKLRVIQQL</sequence>
<name>A0A814GSP5_9BILA</name>
<dbReference type="EMBL" id="CAJNOC010003850">
    <property type="protein sequence ID" value="CAF1000201.1"/>
    <property type="molecule type" value="Genomic_DNA"/>
</dbReference>
<organism evidence="1 2">
    <name type="scientific">Brachionus calyciflorus</name>
    <dbReference type="NCBI Taxonomy" id="104777"/>
    <lineage>
        <taxon>Eukaryota</taxon>
        <taxon>Metazoa</taxon>
        <taxon>Spiralia</taxon>
        <taxon>Gnathifera</taxon>
        <taxon>Rotifera</taxon>
        <taxon>Eurotatoria</taxon>
        <taxon>Monogononta</taxon>
        <taxon>Pseudotrocha</taxon>
        <taxon>Ploima</taxon>
        <taxon>Brachionidae</taxon>
        <taxon>Brachionus</taxon>
    </lineage>
</organism>
<evidence type="ECO:0000313" key="1">
    <source>
        <dbReference type="EMBL" id="CAF1000201.1"/>
    </source>
</evidence>
<proteinExistence type="predicted"/>
<keyword evidence="2" id="KW-1185">Reference proteome</keyword>